<keyword evidence="3" id="KW-0808">Transferase</keyword>
<dbReference type="PANTHER" id="PTHR11051:SF8">
    <property type="entry name" value="PROTEIN-GLUCOSYLGALACTOSYLHYDROXYLYSINE GLUCOSIDASE"/>
    <property type="match status" value="1"/>
</dbReference>
<feature type="domain" description="Glycoside hydrolase family 65 N-terminal" evidence="8">
    <location>
        <begin position="6"/>
        <end position="236"/>
    </location>
</feature>
<dbReference type="Gene3D" id="2.70.98.40">
    <property type="entry name" value="Glycoside hydrolase, family 65, N-terminal domain"/>
    <property type="match status" value="1"/>
</dbReference>
<feature type="binding site" evidence="5">
    <location>
        <begin position="323"/>
        <end position="324"/>
    </location>
    <ligand>
        <name>substrate</name>
    </ligand>
</feature>
<feature type="domain" description="Glycoside hydrolase family 65 central catalytic" evidence="6">
    <location>
        <begin position="288"/>
        <end position="666"/>
    </location>
</feature>
<dbReference type="Pfam" id="PF03636">
    <property type="entry name" value="Glyco_hydro_65N"/>
    <property type="match status" value="1"/>
</dbReference>
<gene>
    <name evidence="9" type="ORF">A6A03_10315</name>
</gene>
<dbReference type="Gene3D" id="2.60.420.10">
    <property type="entry name" value="Maltose phosphorylase, domain 3"/>
    <property type="match status" value="1"/>
</dbReference>
<dbReference type="InterPro" id="IPR005195">
    <property type="entry name" value="Glyco_hydro_65_M"/>
</dbReference>
<feature type="domain" description="Glycoside hydrolase family 65 C-terminal" evidence="7">
    <location>
        <begin position="679"/>
        <end position="715"/>
    </location>
</feature>
<dbReference type="Pfam" id="PF03633">
    <property type="entry name" value="Glyco_hydro_65C"/>
    <property type="match status" value="1"/>
</dbReference>
<dbReference type="EMBL" id="LWQS01000037">
    <property type="protein sequence ID" value="OAN47463.1"/>
    <property type="molecule type" value="Genomic_DNA"/>
</dbReference>
<dbReference type="SUPFAM" id="SSF74650">
    <property type="entry name" value="Galactose mutarotase-like"/>
    <property type="match status" value="1"/>
</dbReference>
<dbReference type="Proteomes" id="UP000078287">
    <property type="component" value="Unassembled WGS sequence"/>
</dbReference>
<accession>A0A178MFX3</accession>
<dbReference type="SUPFAM" id="SSF48208">
    <property type="entry name" value="Six-hairpin glycosidases"/>
    <property type="match status" value="1"/>
</dbReference>
<evidence type="ECO:0000259" key="8">
    <source>
        <dbReference type="Pfam" id="PF03636"/>
    </source>
</evidence>
<proteinExistence type="inferred from homology"/>
<dbReference type="GO" id="GO:0005975">
    <property type="term" value="P:carbohydrate metabolic process"/>
    <property type="evidence" value="ECO:0007669"/>
    <property type="project" value="InterPro"/>
</dbReference>
<evidence type="ECO:0000313" key="9">
    <source>
        <dbReference type="EMBL" id="OAN47463.1"/>
    </source>
</evidence>
<dbReference type="InterPro" id="IPR037018">
    <property type="entry name" value="GH65_N"/>
</dbReference>
<reference evidence="9 10" key="1">
    <citation type="submission" date="2016-04" db="EMBL/GenBank/DDBJ databases">
        <title>Chloroflexus islandicus sp. nov., a thermophilic filamentous anoxygenic phototrophic bacterium from geyser Strokkur (Iceland).</title>
        <authorList>
            <person name="Gaisin V.A."/>
            <person name="Kalashnikov A.M."/>
            <person name="Sukhacheva M.V."/>
            <person name="Grouzdev D.S."/>
            <person name="Ivanov T.M."/>
            <person name="Kuznetsov B."/>
            <person name="Gorlenko V.M."/>
        </authorList>
    </citation>
    <scope>NUCLEOTIDE SEQUENCE [LARGE SCALE GENOMIC DNA]</scope>
    <source>
        <strain evidence="10">isl-2</strain>
    </source>
</reference>
<dbReference type="PIRSF" id="PIRSF036289">
    <property type="entry name" value="Glycosyl_hydrolase_malt_phosph"/>
    <property type="match status" value="1"/>
</dbReference>
<dbReference type="InterPro" id="IPR012341">
    <property type="entry name" value="6hp_glycosidase-like_sf"/>
</dbReference>
<dbReference type="InterPro" id="IPR005194">
    <property type="entry name" value="Glyco_hydro_65_C"/>
</dbReference>
<dbReference type="InterPro" id="IPR011013">
    <property type="entry name" value="Gal_mutarotase_sf_dom"/>
</dbReference>
<evidence type="ECO:0000259" key="6">
    <source>
        <dbReference type="Pfam" id="PF03632"/>
    </source>
</evidence>
<dbReference type="Pfam" id="PF03632">
    <property type="entry name" value="Glyco_hydro_65m"/>
    <property type="match status" value="1"/>
</dbReference>
<name>A0A178MFX3_9CHLR</name>
<feature type="binding site" evidence="5">
    <location>
        <begin position="576"/>
        <end position="577"/>
    </location>
    <ligand>
        <name>substrate</name>
    </ligand>
</feature>
<evidence type="ECO:0000256" key="2">
    <source>
        <dbReference type="ARBA" id="ARBA00022676"/>
    </source>
</evidence>
<keyword evidence="2" id="KW-0328">Glycosyltransferase</keyword>
<dbReference type="InterPro" id="IPR008928">
    <property type="entry name" value="6-hairpin_glycosidase_sf"/>
</dbReference>
<dbReference type="FunFam" id="1.50.10.10:FF:000053">
    <property type="entry name" value="Putative glycosyl hydrolase"/>
    <property type="match status" value="1"/>
</dbReference>
<evidence type="ECO:0000256" key="1">
    <source>
        <dbReference type="ARBA" id="ARBA00006768"/>
    </source>
</evidence>
<protein>
    <submittedName>
        <fullName evidence="9">Kojibiose phosphorylase</fullName>
    </submittedName>
</protein>
<dbReference type="STRING" id="1707952.A6A03_10315"/>
<dbReference type="PANTHER" id="PTHR11051">
    <property type="entry name" value="GLYCOSYL HYDROLASE-RELATED"/>
    <property type="match status" value="1"/>
</dbReference>
<comment type="similarity">
    <text evidence="1">Belongs to the glycosyl hydrolase 65 family.</text>
</comment>
<organism evidence="9 10">
    <name type="scientific">Chloroflexus islandicus</name>
    <dbReference type="NCBI Taxonomy" id="1707952"/>
    <lineage>
        <taxon>Bacteria</taxon>
        <taxon>Bacillati</taxon>
        <taxon>Chloroflexota</taxon>
        <taxon>Chloroflexia</taxon>
        <taxon>Chloroflexales</taxon>
        <taxon>Chloroflexineae</taxon>
        <taxon>Chloroflexaceae</taxon>
        <taxon>Chloroflexus</taxon>
    </lineage>
</organism>
<dbReference type="InterPro" id="IPR005196">
    <property type="entry name" value="Glyco_hydro_65_N"/>
</dbReference>
<evidence type="ECO:0000256" key="3">
    <source>
        <dbReference type="ARBA" id="ARBA00022679"/>
    </source>
</evidence>
<dbReference type="AlphaFoldDB" id="A0A178MFX3"/>
<keyword evidence="10" id="KW-1185">Reference proteome</keyword>
<dbReference type="GO" id="GO:0004553">
    <property type="term" value="F:hydrolase activity, hydrolyzing O-glycosyl compounds"/>
    <property type="evidence" value="ECO:0007669"/>
    <property type="project" value="TreeGrafter"/>
</dbReference>
<evidence type="ECO:0000259" key="7">
    <source>
        <dbReference type="Pfam" id="PF03633"/>
    </source>
</evidence>
<evidence type="ECO:0000256" key="5">
    <source>
        <dbReference type="PIRSR" id="PIRSR036289-51"/>
    </source>
</evidence>
<sequence length="720" mass="81204">MWILSEDTFDPAKQHHKETIFTIGNGYLSTRGAFEEGYPNDRRATFIHGVFDDAPIVVTELANAPDWLALHVVLDGEKFSLATGTILAYRRELDLQSGVLRREVRWRSPQGRVATLIFTRFASLADEHLLALRCEIIPEFDGQVELRAAINGQMDNEGLLHWRPLAQGQLADGTVFLRTRTRKSGIEVALAMRLIGDASQTAFWDAENVPTLQQVYPARAGQPIVVTKLVGIATSRDAAAPLELAHRHVQAATDWESALAAQRQAWAREWERCHVVIEGDDEADLAVRFSIFQLLIAAPRRDNRVNIGAKTLSGFGYRGHAFWDTEIFMLPLFTYTAPGIARNLLDYRYLTLPAARAKARAAGYEGAWYAWESADTGDEVTPTWVPDFHDKKKLARVWTGDLAIHISADVAYAVQQFWQATGDDEWYIERGAEIVLDTAKFFASRAEWLAERGCYGYTDVIGPDEYHDHVNNNAYTNLLAQWNLRAGLETLAWLDQHAPHKAAELRQRLDLTPERLQHWQTVAEKMCLNVSANGLIEQFDGFFKLKDVNLADYEPRTKSMHEIFGIEGANEYQAIKQPDVLMLQFLLREQYSDSQIRVNYDYYTPRTDHTYGSSLGPPIQAIVACQMGDVAEAYEHFIRAARADLRDVRGNAGDGIHAASAGGVWQAVVFGFGGLRIHPDGTWEVHPRLPSHWRRLTYRFTLRGQTHTVTCYPDGSYTMG</sequence>
<dbReference type="GO" id="GO:0016757">
    <property type="term" value="F:glycosyltransferase activity"/>
    <property type="evidence" value="ECO:0007669"/>
    <property type="project" value="UniProtKB-KW"/>
</dbReference>
<dbReference type="OrthoDB" id="9758855at2"/>
<evidence type="ECO:0000313" key="10">
    <source>
        <dbReference type="Proteomes" id="UP000078287"/>
    </source>
</evidence>
<evidence type="ECO:0000256" key="4">
    <source>
        <dbReference type="PIRSR" id="PIRSR036289-50"/>
    </source>
</evidence>
<dbReference type="Gene3D" id="1.50.10.10">
    <property type="match status" value="1"/>
</dbReference>
<feature type="active site" description="Proton donor" evidence="4">
    <location>
        <position position="465"/>
    </location>
</feature>
<comment type="caution">
    <text evidence="9">The sequence shown here is derived from an EMBL/GenBank/DDBJ whole genome shotgun (WGS) entry which is preliminary data.</text>
</comment>
<dbReference type="InterPro" id="IPR017045">
    <property type="entry name" value="Malt_Pase/Glycosyl_Hdrlase"/>
</dbReference>
<dbReference type="GO" id="GO:0030246">
    <property type="term" value="F:carbohydrate binding"/>
    <property type="evidence" value="ECO:0007669"/>
    <property type="project" value="InterPro"/>
</dbReference>